<accession>A0ABX8BGY8</accession>
<proteinExistence type="predicted"/>
<evidence type="ECO:0000256" key="1">
    <source>
        <dbReference type="ARBA" id="ARBA00022722"/>
    </source>
</evidence>
<name>A0ABX8BGY8_9ACTN</name>
<protein>
    <submittedName>
        <fullName evidence="5">3'-5' exonuclease</fullName>
    </submittedName>
</protein>
<evidence type="ECO:0000256" key="3">
    <source>
        <dbReference type="ARBA" id="ARBA00022839"/>
    </source>
</evidence>
<dbReference type="Proteomes" id="UP000676079">
    <property type="component" value="Chromosome"/>
</dbReference>
<dbReference type="SUPFAM" id="SSF53098">
    <property type="entry name" value="Ribonuclease H-like"/>
    <property type="match status" value="1"/>
</dbReference>
<evidence type="ECO:0000259" key="4">
    <source>
        <dbReference type="SMART" id="SM00479"/>
    </source>
</evidence>
<keyword evidence="3 5" id="KW-0269">Exonuclease</keyword>
<evidence type="ECO:0000256" key="2">
    <source>
        <dbReference type="ARBA" id="ARBA00022801"/>
    </source>
</evidence>
<keyword evidence="1" id="KW-0540">Nuclease</keyword>
<dbReference type="EMBL" id="CP074133">
    <property type="protein sequence ID" value="QUX20613.1"/>
    <property type="molecule type" value="Genomic_DNA"/>
</dbReference>
<keyword evidence="6" id="KW-1185">Reference proteome</keyword>
<dbReference type="CDD" id="cd06127">
    <property type="entry name" value="DEDDh"/>
    <property type="match status" value="1"/>
</dbReference>
<dbReference type="PANTHER" id="PTHR30231">
    <property type="entry name" value="DNA POLYMERASE III SUBUNIT EPSILON"/>
    <property type="match status" value="1"/>
</dbReference>
<dbReference type="Gene3D" id="3.30.420.10">
    <property type="entry name" value="Ribonuclease H-like superfamily/Ribonuclease H"/>
    <property type="match status" value="1"/>
</dbReference>
<dbReference type="GO" id="GO:0004527">
    <property type="term" value="F:exonuclease activity"/>
    <property type="evidence" value="ECO:0007669"/>
    <property type="project" value="UniProtKB-KW"/>
</dbReference>
<reference evidence="5 6" key="1">
    <citation type="submission" date="2021-05" db="EMBL/GenBank/DDBJ databases">
        <title>Direct Submission.</title>
        <authorList>
            <person name="Li K."/>
            <person name="Gao J."/>
        </authorList>
    </citation>
    <scope>NUCLEOTIDE SEQUENCE [LARGE SCALE GENOMIC DNA]</scope>
    <source>
        <strain evidence="5 6">Mg02</strain>
    </source>
</reference>
<gene>
    <name evidence="5" type="ORF">KGD84_19115</name>
</gene>
<dbReference type="InterPro" id="IPR012337">
    <property type="entry name" value="RNaseH-like_sf"/>
</dbReference>
<keyword evidence="2" id="KW-0378">Hydrolase</keyword>
<organism evidence="5 6">
    <name type="scientific">Nocardiopsis changdeensis</name>
    <dbReference type="NCBI Taxonomy" id="2831969"/>
    <lineage>
        <taxon>Bacteria</taxon>
        <taxon>Bacillati</taxon>
        <taxon>Actinomycetota</taxon>
        <taxon>Actinomycetes</taxon>
        <taxon>Streptosporangiales</taxon>
        <taxon>Nocardiopsidaceae</taxon>
        <taxon>Nocardiopsis</taxon>
    </lineage>
</organism>
<dbReference type="SMART" id="SM00479">
    <property type="entry name" value="EXOIII"/>
    <property type="match status" value="1"/>
</dbReference>
<dbReference type="Pfam" id="PF00929">
    <property type="entry name" value="RNase_T"/>
    <property type="match status" value="1"/>
</dbReference>
<dbReference type="PANTHER" id="PTHR30231:SF4">
    <property type="entry name" value="PROTEIN NEN2"/>
    <property type="match status" value="1"/>
</dbReference>
<evidence type="ECO:0000313" key="5">
    <source>
        <dbReference type="EMBL" id="QUX20613.1"/>
    </source>
</evidence>
<feature type="domain" description="Exonuclease" evidence="4">
    <location>
        <begin position="10"/>
        <end position="182"/>
    </location>
</feature>
<dbReference type="InterPro" id="IPR013520">
    <property type="entry name" value="Ribonucl_H"/>
</dbReference>
<dbReference type="RefSeq" id="WP_220561809.1">
    <property type="nucleotide sequence ID" value="NZ_CP074133.1"/>
</dbReference>
<sequence length="207" mass="22534">MTDLLWTRMPLVAVDLEGTGAQDRDQEAILEIALVPLVDGAPDMNAAYDTLVNPGRPVPRRPWISPGLDDDTLRGAPRPEQIDDALVSRVEGHYLVGHNVGVDNRLLRLRHPRVTPAGLINTLRLARTLDVPGPKNLGVLLDHFELHDRVNKLVPAGRPHRALWDAVAAALVLHALATQGGITSWTELCSAAGEGMPPKHQVQEALF</sequence>
<evidence type="ECO:0000313" key="6">
    <source>
        <dbReference type="Proteomes" id="UP000676079"/>
    </source>
</evidence>
<dbReference type="InterPro" id="IPR036397">
    <property type="entry name" value="RNaseH_sf"/>
</dbReference>